<comment type="function">
    <text evidence="8">Hydrolyzes ribosome-free peptidyl-tRNAs (with 1 or more amino acids incorporated), which drop off the ribosome during protein synthesis, or as a result of ribosome stalling.</text>
</comment>
<dbReference type="AlphaFoldDB" id="A0A3M0A1M1"/>
<feature type="site" description="Stabilizes the basic form of H active site to accept a proton" evidence="8">
    <location>
        <position position="87"/>
    </location>
</feature>
<dbReference type="GO" id="GO:0005737">
    <property type="term" value="C:cytoplasm"/>
    <property type="evidence" value="ECO:0007669"/>
    <property type="project" value="UniProtKB-SubCell"/>
</dbReference>
<feature type="site" description="Discriminates between blocked and unblocked aminoacyl-tRNA" evidence="8">
    <location>
        <position position="9"/>
    </location>
</feature>
<feature type="binding site" evidence="8">
    <location>
        <position position="62"/>
    </location>
    <ligand>
        <name>tRNA</name>
        <dbReference type="ChEBI" id="CHEBI:17843"/>
    </ligand>
</feature>
<dbReference type="InterPro" id="IPR018171">
    <property type="entry name" value="Pept_tRNA_hydro_CS"/>
</dbReference>
<keyword evidence="8" id="KW-0963">Cytoplasm</keyword>
<dbReference type="RefSeq" id="WP_121940839.1">
    <property type="nucleotide sequence ID" value="NZ_CP137846.1"/>
</dbReference>
<comment type="caution">
    <text evidence="11">The sequence shown here is derived from an EMBL/GenBank/DDBJ whole genome shotgun (WGS) entry which is preliminary data.</text>
</comment>
<accession>A0A3M0A1M1</accession>
<dbReference type="Gene3D" id="3.40.50.1470">
    <property type="entry name" value="Peptidyl-tRNA hydrolase"/>
    <property type="match status" value="1"/>
</dbReference>
<dbReference type="EMBL" id="REFI01000007">
    <property type="protein sequence ID" value="RMA78536.1"/>
    <property type="molecule type" value="Genomic_DNA"/>
</dbReference>
<dbReference type="GO" id="GO:0000049">
    <property type="term" value="F:tRNA binding"/>
    <property type="evidence" value="ECO:0007669"/>
    <property type="project" value="UniProtKB-UniRule"/>
</dbReference>
<name>A0A3M0A1M1_9BACT</name>
<evidence type="ECO:0000256" key="6">
    <source>
        <dbReference type="ARBA" id="ARBA00048707"/>
    </source>
</evidence>
<organism evidence="11 12">
    <name type="scientific">Metamycoplasma subdolum</name>
    <dbReference type="NCBI Taxonomy" id="92407"/>
    <lineage>
        <taxon>Bacteria</taxon>
        <taxon>Bacillati</taxon>
        <taxon>Mycoplasmatota</taxon>
        <taxon>Mycoplasmoidales</taxon>
        <taxon>Metamycoplasmataceae</taxon>
        <taxon>Metamycoplasma</taxon>
    </lineage>
</organism>
<keyword evidence="2 8" id="KW-0820">tRNA-binding</keyword>
<evidence type="ECO:0000256" key="7">
    <source>
        <dbReference type="ARBA" id="ARBA00050038"/>
    </source>
</evidence>
<comment type="similarity">
    <text evidence="5 8 10">Belongs to the PTH family.</text>
</comment>
<gene>
    <name evidence="8" type="primary">pth</name>
    <name evidence="11" type="ORF">JN00_0366</name>
</gene>
<dbReference type="FunFam" id="3.40.50.1470:FF:000001">
    <property type="entry name" value="Peptidyl-tRNA hydrolase"/>
    <property type="match status" value="1"/>
</dbReference>
<dbReference type="PANTHER" id="PTHR17224">
    <property type="entry name" value="PEPTIDYL-TRNA HYDROLASE"/>
    <property type="match status" value="1"/>
</dbReference>
<dbReference type="GO" id="GO:0006515">
    <property type="term" value="P:protein quality control for misfolded or incompletely synthesized proteins"/>
    <property type="evidence" value="ECO:0007669"/>
    <property type="project" value="UniProtKB-UniRule"/>
</dbReference>
<dbReference type="EC" id="3.1.1.29" evidence="1 8"/>
<evidence type="ECO:0000256" key="10">
    <source>
        <dbReference type="RuleBase" id="RU004320"/>
    </source>
</evidence>
<dbReference type="InterPro" id="IPR001328">
    <property type="entry name" value="Pept_tRNA_hydro"/>
</dbReference>
<evidence type="ECO:0000256" key="8">
    <source>
        <dbReference type="HAMAP-Rule" id="MF_00083"/>
    </source>
</evidence>
<evidence type="ECO:0000256" key="9">
    <source>
        <dbReference type="RuleBase" id="RU000673"/>
    </source>
</evidence>
<feature type="binding site" evidence="8">
    <location>
        <position position="14"/>
    </location>
    <ligand>
        <name>tRNA</name>
        <dbReference type="ChEBI" id="CHEBI:17843"/>
    </ligand>
</feature>
<keyword evidence="4 8" id="KW-0694">RNA-binding</keyword>
<feature type="active site" description="Proton acceptor" evidence="8">
    <location>
        <position position="19"/>
    </location>
</feature>
<comment type="catalytic activity">
    <reaction evidence="6 8 9">
        <text>an N-acyl-L-alpha-aminoacyl-tRNA + H2O = an N-acyl-L-amino acid + a tRNA + H(+)</text>
        <dbReference type="Rhea" id="RHEA:54448"/>
        <dbReference type="Rhea" id="RHEA-COMP:10123"/>
        <dbReference type="Rhea" id="RHEA-COMP:13883"/>
        <dbReference type="ChEBI" id="CHEBI:15377"/>
        <dbReference type="ChEBI" id="CHEBI:15378"/>
        <dbReference type="ChEBI" id="CHEBI:59874"/>
        <dbReference type="ChEBI" id="CHEBI:78442"/>
        <dbReference type="ChEBI" id="CHEBI:138191"/>
        <dbReference type="EC" id="3.1.1.29"/>
    </reaction>
</comment>
<dbReference type="GO" id="GO:0072344">
    <property type="term" value="P:rescue of stalled ribosome"/>
    <property type="evidence" value="ECO:0007669"/>
    <property type="project" value="UniProtKB-UniRule"/>
</dbReference>
<protein>
    <recommendedName>
        <fullName evidence="7 8">Peptidyl-tRNA hydrolase</fullName>
        <shortName evidence="8">Pth</shortName>
        <ecNumber evidence="1 8">3.1.1.29</ecNumber>
    </recommendedName>
</protein>
<comment type="subcellular location">
    <subcellularLocation>
        <location evidence="8">Cytoplasm</location>
    </subcellularLocation>
</comment>
<keyword evidence="3 8" id="KW-0378">Hydrolase</keyword>
<reference evidence="11 12" key="1">
    <citation type="submission" date="2018-10" db="EMBL/GenBank/DDBJ databases">
        <title>Genomic Encyclopedia of Archaeal and Bacterial Type Strains, Phase II (KMG-II): from individual species to whole genera.</title>
        <authorList>
            <person name="Goeker M."/>
        </authorList>
    </citation>
    <scope>NUCLEOTIDE SEQUENCE [LARGE SCALE GENOMIC DNA]</scope>
    <source>
        <strain evidence="11 12">ATCC 29870</strain>
    </source>
</reference>
<sequence length="181" mass="20480">MKLIVGLGNPGSEYEDTRHNVGFMVIDAISKKLETVLNEKKFNGIYYKEKDFILAKPLTYMNLSGNFVREISDFYKIGIDDIIIIYDDMDLPVGKATIKQSGSAGGHNGMKNIIDQMKTQDIKRVKLGIGRATNAINYVLGKFTFNDKQIIDQVIEKVSDAIISFIYNDIRYVMNKFNGSF</sequence>
<proteinExistence type="inferred from homology"/>
<dbReference type="InterPro" id="IPR036416">
    <property type="entry name" value="Pept_tRNA_hydro_sf"/>
</dbReference>
<evidence type="ECO:0000313" key="12">
    <source>
        <dbReference type="Proteomes" id="UP000267246"/>
    </source>
</evidence>
<dbReference type="Pfam" id="PF01195">
    <property type="entry name" value="Pept_tRNA_hydro"/>
    <property type="match status" value="1"/>
</dbReference>
<dbReference type="PANTHER" id="PTHR17224:SF1">
    <property type="entry name" value="PEPTIDYL-TRNA HYDROLASE"/>
    <property type="match status" value="1"/>
</dbReference>
<keyword evidence="12" id="KW-1185">Reference proteome</keyword>
<dbReference type="Proteomes" id="UP000267246">
    <property type="component" value="Unassembled WGS sequence"/>
</dbReference>
<evidence type="ECO:0000313" key="11">
    <source>
        <dbReference type="EMBL" id="RMA78536.1"/>
    </source>
</evidence>
<dbReference type="NCBIfam" id="TIGR00447">
    <property type="entry name" value="pth"/>
    <property type="match status" value="1"/>
</dbReference>
<evidence type="ECO:0000256" key="3">
    <source>
        <dbReference type="ARBA" id="ARBA00022801"/>
    </source>
</evidence>
<evidence type="ECO:0000256" key="2">
    <source>
        <dbReference type="ARBA" id="ARBA00022555"/>
    </source>
</evidence>
<dbReference type="GO" id="GO:0004045">
    <property type="term" value="F:peptidyl-tRNA hydrolase activity"/>
    <property type="evidence" value="ECO:0007669"/>
    <property type="project" value="UniProtKB-UniRule"/>
</dbReference>
<evidence type="ECO:0000256" key="4">
    <source>
        <dbReference type="ARBA" id="ARBA00022884"/>
    </source>
</evidence>
<dbReference type="OrthoDB" id="9800507at2"/>
<dbReference type="PROSITE" id="PS01196">
    <property type="entry name" value="PEPT_TRNA_HYDROL_2"/>
    <property type="match status" value="1"/>
</dbReference>
<evidence type="ECO:0000256" key="5">
    <source>
        <dbReference type="ARBA" id="ARBA00038063"/>
    </source>
</evidence>
<evidence type="ECO:0000256" key="1">
    <source>
        <dbReference type="ARBA" id="ARBA00013260"/>
    </source>
</evidence>
<dbReference type="PROSITE" id="PS01195">
    <property type="entry name" value="PEPT_TRNA_HYDROL_1"/>
    <property type="match status" value="1"/>
</dbReference>
<dbReference type="CDD" id="cd00462">
    <property type="entry name" value="PTH"/>
    <property type="match status" value="1"/>
</dbReference>
<comment type="subunit">
    <text evidence="8">Monomer.</text>
</comment>
<dbReference type="SUPFAM" id="SSF53178">
    <property type="entry name" value="Peptidyl-tRNA hydrolase-like"/>
    <property type="match status" value="1"/>
</dbReference>
<feature type="binding site" evidence="8">
    <location>
        <position position="108"/>
    </location>
    <ligand>
        <name>tRNA</name>
        <dbReference type="ChEBI" id="CHEBI:17843"/>
    </ligand>
</feature>
<feature type="binding site" evidence="8">
    <location>
        <position position="60"/>
    </location>
    <ligand>
        <name>tRNA</name>
        <dbReference type="ChEBI" id="CHEBI:17843"/>
    </ligand>
</feature>
<comment type="function">
    <text evidence="8">Catalyzes the release of premature peptidyl moieties from peptidyl-tRNA molecules trapped in stalled 50S ribosomal subunits, and thus maintains levels of free tRNAs and 50S ribosomes.</text>
</comment>
<dbReference type="HAMAP" id="MF_00083">
    <property type="entry name" value="Pept_tRNA_hydro_bact"/>
    <property type="match status" value="1"/>
</dbReference>